<dbReference type="AlphaFoldDB" id="X1BNW9"/>
<name>X1BNW9_9ZZZZ</name>
<reference evidence="2" key="1">
    <citation type="journal article" date="2014" name="Front. Microbiol.">
        <title>High frequency of phylogenetically diverse reductive dehalogenase-homologous genes in deep subseafloor sedimentary metagenomes.</title>
        <authorList>
            <person name="Kawai M."/>
            <person name="Futagami T."/>
            <person name="Toyoda A."/>
            <person name="Takaki Y."/>
            <person name="Nishi S."/>
            <person name="Hori S."/>
            <person name="Arai W."/>
            <person name="Tsubouchi T."/>
            <person name="Morono Y."/>
            <person name="Uchiyama I."/>
            <person name="Ito T."/>
            <person name="Fujiyama A."/>
            <person name="Inagaki F."/>
            <person name="Takami H."/>
        </authorList>
    </citation>
    <scope>NUCLEOTIDE SEQUENCE</scope>
    <source>
        <strain evidence="2">Expedition CK06-06</strain>
    </source>
</reference>
<dbReference type="GO" id="GO:0035312">
    <property type="term" value="F:5'-3' DNA exonuclease activity"/>
    <property type="evidence" value="ECO:0007669"/>
    <property type="project" value="TreeGrafter"/>
</dbReference>
<feature type="domain" description="Polymerase/histidinol phosphatase N-terminal" evidence="1">
    <location>
        <begin position="29"/>
        <end position="96"/>
    </location>
</feature>
<dbReference type="SUPFAM" id="SSF89550">
    <property type="entry name" value="PHP domain-like"/>
    <property type="match status" value="1"/>
</dbReference>
<protein>
    <recommendedName>
        <fullName evidence="1">Polymerase/histidinol phosphatase N-terminal domain-containing protein</fullName>
    </recommendedName>
</protein>
<gene>
    <name evidence="2" type="ORF">S01H4_41232</name>
</gene>
<accession>X1BNW9</accession>
<sequence length="154" mass="17404">MLGFNILLISTPFPTQKIEGNLDSDEFLFDFHGHTTMSDGWITPEQRVMWYIEHGIDGAAFTDHDNIRGAIIAQNYVEINGLDFVVWIGAEWTDNERDVHMNYYGLEEEIVAPMSATPLGTTLALNASEMITYVKSRGGYVIVNHYNYDPNPQG</sequence>
<dbReference type="InterPro" id="IPR016195">
    <property type="entry name" value="Pol/histidinol_Pase-like"/>
</dbReference>
<evidence type="ECO:0000313" key="2">
    <source>
        <dbReference type="EMBL" id="GAG97584.1"/>
    </source>
</evidence>
<dbReference type="InterPro" id="IPR052018">
    <property type="entry name" value="PHP_domain"/>
</dbReference>
<dbReference type="PANTHER" id="PTHR42924">
    <property type="entry name" value="EXONUCLEASE"/>
    <property type="match status" value="1"/>
</dbReference>
<dbReference type="PANTHER" id="PTHR42924:SF3">
    <property type="entry name" value="POLYMERASE_HISTIDINOL PHOSPHATASE N-TERMINAL DOMAIN-CONTAINING PROTEIN"/>
    <property type="match status" value="1"/>
</dbReference>
<proteinExistence type="predicted"/>
<dbReference type="Gene3D" id="3.20.20.140">
    <property type="entry name" value="Metal-dependent hydrolases"/>
    <property type="match status" value="1"/>
</dbReference>
<dbReference type="Pfam" id="PF02811">
    <property type="entry name" value="PHP"/>
    <property type="match status" value="1"/>
</dbReference>
<dbReference type="SMART" id="SM00481">
    <property type="entry name" value="POLIIIAc"/>
    <property type="match status" value="1"/>
</dbReference>
<organism evidence="2">
    <name type="scientific">marine sediment metagenome</name>
    <dbReference type="NCBI Taxonomy" id="412755"/>
    <lineage>
        <taxon>unclassified sequences</taxon>
        <taxon>metagenomes</taxon>
        <taxon>ecological metagenomes</taxon>
    </lineage>
</organism>
<evidence type="ECO:0000259" key="1">
    <source>
        <dbReference type="SMART" id="SM00481"/>
    </source>
</evidence>
<dbReference type="GO" id="GO:0004534">
    <property type="term" value="F:5'-3' RNA exonuclease activity"/>
    <property type="evidence" value="ECO:0007669"/>
    <property type="project" value="TreeGrafter"/>
</dbReference>
<dbReference type="InterPro" id="IPR004013">
    <property type="entry name" value="PHP_dom"/>
</dbReference>
<comment type="caution">
    <text evidence="2">The sequence shown here is derived from an EMBL/GenBank/DDBJ whole genome shotgun (WGS) entry which is preliminary data.</text>
</comment>
<dbReference type="InterPro" id="IPR003141">
    <property type="entry name" value="Pol/His_phosphatase_N"/>
</dbReference>
<dbReference type="EMBL" id="BART01022532">
    <property type="protein sequence ID" value="GAG97584.1"/>
    <property type="molecule type" value="Genomic_DNA"/>
</dbReference>
<feature type="non-terminal residue" evidence="2">
    <location>
        <position position="154"/>
    </location>
</feature>